<feature type="compositionally biased region" description="Low complexity" evidence="1">
    <location>
        <begin position="89"/>
        <end position="102"/>
    </location>
</feature>
<sequence>MGKKKTKTSSTETSRTVTTPTRPDWVDAQAKGLNDALTDLGRADPAASVAPLSDLERRASETAGGLGVGGGWGSGWGSGGTDWANWGRATPATGPAPAATAPDLSGARLEGRGEVPQAASVLDNLSAYMTPFRDQVLAAAMGDYDAEAGRRRAAQDLEMAGQGAFGGSGAALTRSLTEGELARGRNSRLAGLLDQMFAQGASLSAGDADRRQQASTAAAQLGQAREIEQAQLTQARDIERARLAHEGGLEAARLAQAAEAGRMQDALARAQLGQEGELARQRLGLDGAASRRADAETQARIGAQVRAAEQARLSASEQALARRIEMFSGLPLGLFQGSVTDSQGQRNGTETTSGATLGEIAQLVNSLTGSPLSRLFQKKGQA</sequence>
<protein>
    <submittedName>
        <fullName evidence="2">Uncharacterized protein</fullName>
    </submittedName>
</protein>
<dbReference type="AlphaFoldDB" id="A0A2Z3I0Y9"/>
<feature type="compositionally biased region" description="Low complexity" evidence="1">
    <location>
        <begin position="8"/>
        <end position="21"/>
    </location>
</feature>
<dbReference type="Proteomes" id="UP000247763">
    <property type="component" value="Chromosome"/>
</dbReference>
<organism evidence="2 3">
    <name type="scientific">Phenylobacterium parvum</name>
    <dbReference type="NCBI Taxonomy" id="2201350"/>
    <lineage>
        <taxon>Bacteria</taxon>
        <taxon>Pseudomonadati</taxon>
        <taxon>Pseudomonadota</taxon>
        <taxon>Alphaproteobacteria</taxon>
        <taxon>Caulobacterales</taxon>
        <taxon>Caulobacteraceae</taxon>
        <taxon>Phenylobacterium</taxon>
    </lineage>
</organism>
<gene>
    <name evidence="2" type="ORF">HYN04_04505</name>
</gene>
<feature type="compositionally biased region" description="Gly residues" evidence="1">
    <location>
        <begin position="64"/>
        <end position="80"/>
    </location>
</feature>
<dbReference type="EMBL" id="CP029479">
    <property type="protein sequence ID" value="AWM77084.1"/>
    <property type="molecule type" value="Genomic_DNA"/>
</dbReference>
<accession>A0A2Z3I0Y9</accession>
<dbReference type="KEGG" id="phb:HYN04_04505"/>
<evidence type="ECO:0000313" key="3">
    <source>
        <dbReference type="Proteomes" id="UP000247763"/>
    </source>
</evidence>
<reference evidence="3" key="1">
    <citation type="submission" date="2018-05" db="EMBL/GenBank/DDBJ databases">
        <title>Genome sequencing of Phenylobacterium sp. HYN0004.</title>
        <authorList>
            <person name="Yi H."/>
            <person name="Baek C."/>
        </authorList>
    </citation>
    <scope>NUCLEOTIDE SEQUENCE [LARGE SCALE GENOMIC DNA]</scope>
    <source>
        <strain evidence="3">HYN0004</strain>
    </source>
</reference>
<dbReference type="RefSeq" id="WP_110449653.1">
    <property type="nucleotide sequence ID" value="NZ_CP029479.1"/>
</dbReference>
<name>A0A2Z3I0Y9_9CAUL</name>
<evidence type="ECO:0000256" key="1">
    <source>
        <dbReference type="SAM" id="MobiDB-lite"/>
    </source>
</evidence>
<feature type="region of interest" description="Disordered" evidence="1">
    <location>
        <begin position="1"/>
        <end position="108"/>
    </location>
</feature>
<keyword evidence="3" id="KW-1185">Reference proteome</keyword>
<proteinExistence type="predicted"/>
<evidence type="ECO:0000313" key="2">
    <source>
        <dbReference type="EMBL" id="AWM77084.1"/>
    </source>
</evidence>